<evidence type="ECO:0000259" key="7">
    <source>
        <dbReference type="PROSITE" id="PS50850"/>
    </source>
</evidence>
<feature type="transmembrane region" description="Helical" evidence="6">
    <location>
        <begin position="244"/>
        <end position="262"/>
    </location>
</feature>
<dbReference type="PROSITE" id="PS50850">
    <property type="entry name" value="MFS"/>
    <property type="match status" value="1"/>
</dbReference>
<dbReference type="Pfam" id="PF07690">
    <property type="entry name" value="MFS_1"/>
    <property type="match status" value="1"/>
</dbReference>
<protein>
    <submittedName>
        <fullName evidence="8">Predicted arabinose efflux permease, MFS family</fullName>
    </submittedName>
</protein>
<evidence type="ECO:0000256" key="3">
    <source>
        <dbReference type="ARBA" id="ARBA00022692"/>
    </source>
</evidence>
<dbReference type="GO" id="GO:0022857">
    <property type="term" value="F:transmembrane transporter activity"/>
    <property type="evidence" value="ECO:0007669"/>
    <property type="project" value="InterPro"/>
</dbReference>
<keyword evidence="4 6" id="KW-1133">Transmembrane helix</keyword>
<dbReference type="EMBL" id="FORT01000018">
    <property type="protein sequence ID" value="SFK70313.1"/>
    <property type="molecule type" value="Genomic_DNA"/>
</dbReference>
<proteinExistence type="predicted"/>
<dbReference type="InterPro" id="IPR052714">
    <property type="entry name" value="MFS_Exporter"/>
</dbReference>
<organism evidence="8 9">
    <name type="scientific">Brevibacillus centrosporus</name>
    <dbReference type="NCBI Taxonomy" id="54910"/>
    <lineage>
        <taxon>Bacteria</taxon>
        <taxon>Bacillati</taxon>
        <taxon>Bacillota</taxon>
        <taxon>Bacilli</taxon>
        <taxon>Bacillales</taxon>
        <taxon>Paenibacillaceae</taxon>
        <taxon>Brevibacillus</taxon>
    </lineage>
</organism>
<comment type="subcellular location">
    <subcellularLocation>
        <location evidence="1">Cell membrane</location>
        <topology evidence="1">Multi-pass membrane protein</topology>
    </subcellularLocation>
</comment>
<dbReference type="RefSeq" id="WP_092274782.1">
    <property type="nucleotide sequence ID" value="NZ_FORT01000018.1"/>
</dbReference>
<dbReference type="PANTHER" id="PTHR23531">
    <property type="entry name" value="QUINOLENE RESISTANCE PROTEIN NORA"/>
    <property type="match status" value="1"/>
</dbReference>
<dbReference type="Proteomes" id="UP000198915">
    <property type="component" value="Unassembled WGS sequence"/>
</dbReference>
<evidence type="ECO:0000313" key="8">
    <source>
        <dbReference type="EMBL" id="SFK70313.1"/>
    </source>
</evidence>
<evidence type="ECO:0000256" key="2">
    <source>
        <dbReference type="ARBA" id="ARBA00022448"/>
    </source>
</evidence>
<keyword evidence="3 6" id="KW-0812">Transmembrane</keyword>
<feature type="transmembrane region" description="Helical" evidence="6">
    <location>
        <begin position="205"/>
        <end position="232"/>
    </location>
</feature>
<feature type="domain" description="Major facilitator superfamily (MFS) profile" evidence="7">
    <location>
        <begin position="10"/>
        <end position="387"/>
    </location>
</feature>
<gene>
    <name evidence="8" type="ORF">SAMN05518846_11817</name>
</gene>
<dbReference type="AlphaFoldDB" id="A0A1I4BP70"/>
<evidence type="ECO:0000313" key="9">
    <source>
        <dbReference type="Proteomes" id="UP000198915"/>
    </source>
</evidence>
<feature type="transmembrane region" description="Helical" evidence="6">
    <location>
        <begin position="298"/>
        <end position="317"/>
    </location>
</feature>
<feature type="transmembrane region" description="Helical" evidence="6">
    <location>
        <begin position="274"/>
        <end position="292"/>
    </location>
</feature>
<dbReference type="CDD" id="cd17489">
    <property type="entry name" value="MFS_YfcJ_like"/>
    <property type="match status" value="1"/>
</dbReference>
<evidence type="ECO:0000256" key="1">
    <source>
        <dbReference type="ARBA" id="ARBA00004651"/>
    </source>
</evidence>
<dbReference type="InterPro" id="IPR036259">
    <property type="entry name" value="MFS_trans_sf"/>
</dbReference>
<dbReference type="InterPro" id="IPR020846">
    <property type="entry name" value="MFS_dom"/>
</dbReference>
<feature type="transmembrane region" description="Helical" evidence="6">
    <location>
        <begin position="12"/>
        <end position="35"/>
    </location>
</feature>
<feature type="transmembrane region" description="Helical" evidence="6">
    <location>
        <begin position="337"/>
        <end position="358"/>
    </location>
</feature>
<accession>A0A1I4BP70</accession>
<feature type="transmembrane region" description="Helical" evidence="6">
    <location>
        <begin position="364"/>
        <end position="383"/>
    </location>
</feature>
<dbReference type="STRING" id="1884381.SAMN05518846_11817"/>
<evidence type="ECO:0000256" key="5">
    <source>
        <dbReference type="ARBA" id="ARBA00023136"/>
    </source>
</evidence>
<feature type="transmembrane region" description="Helical" evidence="6">
    <location>
        <begin position="106"/>
        <end position="124"/>
    </location>
</feature>
<feature type="transmembrane region" description="Helical" evidence="6">
    <location>
        <begin position="136"/>
        <end position="157"/>
    </location>
</feature>
<name>A0A1I4BP70_9BACL</name>
<dbReference type="PANTHER" id="PTHR23531:SF2">
    <property type="entry name" value="PERMEASE"/>
    <property type="match status" value="1"/>
</dbReference>
<dbReference type="Gene3D" id="1.20.1250.20">
    <property type="entry name" value="MFS general substrate transporter like domains"/>
    <property type="match status" value="1"/>
</dbReference>
<dbReference type="SUPFAM" id="SSF103473">
    <property type="entry name" value="MFS general substrate transporter"/>
    <property type="match status" value="1"/>
</dbReference>
<evidence type="ECO:0000256" key="6">
    <source>
        <dbReference type="SAM" id="Phobius"/>
    </source>
</evidence>
<feature type="transmembrane region" description="Helical" evidence="6">
    <location>
        <begin position="163"/>
        <end position="184"/>
    </location>
</feature>
<keyword evidence="2" id="KW-0813">Transport</keyword>
<reference evidence="9" key="1">
    <citation type="submission" date="2016-10" db="EMBL/GenBank/DDBJ databases">
        <authorList>
            <person name="Varghese N."/>
            <person name="Submissions S."/>
        </authorList>
    </citation>
    <scope>NUCLEOTIDE SEQUENCE [LARGE SCALE GENOMIC DNA]</scope>
    <source>
        <strain evidence="9">OK042</strain>
    </source>
</reference>
<feature type="transmembrane region" description="Helical" evidence="6">
    <location>
        <begin position="77"/>
        <end position="100"/>
    </location>
</feature>
<sequence>MDKQPLWTRDFIKICLSSLFLFMTYYALVATLPIYIMDTMRGGEREVGLTLTFFIIAAVIARPIAGKWVDELGKKKVAILASALFMLSAFTYAGALGFLFLLGLRFVHGLSFGFATTAMAAIATDLVPEARKGEGIGYYALFMNLAMVIGPFVGLLIMNTYSFSVLCMLISVFAIISFVCGGLTKVQEAQASVKKRADQEFHWKNFIEPGAMPISLTACLMSFAYSGLLSFIPVYAKEIGAAEVSSYFFVIYAVMIVLSRPFTGKLFDRMGEHVVIYPSIILYAIGLILLSLANGPVLFLVASAVIGLGYGSVFPSFQAIALKSAPTERRGVATGTYYLLFDLGMGIGSFVLGIIASAMNFSSMYLISSLIVAFAGIVYFRLYHQASNRKKLQEKRVTLPASGQ</sequence>
<keyword evidence="9" id="KW-1185">Reference proteome</keyword>
<feature type="transmembrane region" description="Helical" evidence="6">
    <location>
        <begin position="47"/>
        <end position="65"/>
    </location>
</feature>
<keyword evidence="5 6" id="KW-0472">Membrane</keyword>
<dbReference type="GO" id="GO:0005886">
    <property type="term" value="C:plasma membrane"/>
    <property type="evidence" value="ECO:0007669"/>
    <property type="project" value="UniProtKB-SubCell"/>
</dbReference>
<dbReference type="InterPro" id="IPR011701">
    <property type="entry name" value="MFS"/>
</dbReference>
<evidence type="ECO:0000256" key="4">
    <source>
        <dbReference type="ARBA" id="ARBA00022989"/>
    </source>
</evidence>